<dbReference type="EMBL" id="JXTC01000159">
    <property type="protein sequence ID" value="PON84629.1"/>
    <property type="molecule type" value="Genomic_DNA"/>
</dbReference>
<protein>
    <recommendedName>
        <fullName evidence="2">RNase H type-1 domain-containing protein</fullName>
    </recommendedName>
</protein>
<dbReference type="OrthoDB" id="1906820at2759"/>
<accession>A0A2P5EGH8</accession>
<dbReference type="AlphaFoldDB" id="A0A2P5EGH8"/>
<dbReference type="PANTHER" id="PTHR47074:SF75">
    <property type="entry name" value="RNASE H TYPE-1 DOMAIN-CONTAINING PROTEIN"/>
    <property type="match status" value="1"/>
</dbReference>
<keyword evidence="4" id="KW-1185">Reference proteome</keyword>
<dbReference type="InParanoid" id="A0A2P5EGH8"/>
<organism evidence="3 4">
    <name type="scientific">Trema orientale</name>
    <name type="common">Charcoal tree</name>
    <name type="synonym">Celtis orientalis</name>
    <dbReference type="NCBI Taxonomy" id="63057"/>
    <lineage>
        <taxon>Eukaryota</taxon>
        <taxon>Viridiplantae</taxon>
        <taxon>Streptophyta</taxon>
        <taxon>Embryophyta</taxon>
        <taxon>Tracheophyta</taxon>
        <taxon>Spermatophyta</taxon>
        <taxon>Magnoliopsida</taxon>
        <taxon>eudicotyledons</taxon>
        <taxon>Gunneridae</taxon>
        <taxon>Pentapetalae</taxon>
        <taxon>rosids</taxon>
        <taxon>fabids</taxon>
        <taxon>Rosales</taxon>
        <taxon>Cannabaceae</taxon>
        <taxon>Trema</taxon>
    </lineage>
</organism>
<comment type="caution">
    <text evidence="3">The sequence shown here is derived from an EMBL/GenBank/DDBJ whole genome shotgun (WGS) entry which is preliminary data.</text>
</comment>
<evidence type="ECO:0000313" key="4">
    <source>
        <dbReference type="Proteomes" id="UP000237000"/>
    </source>
</evidence>
<keyword evidence="1" id="KW-1133">Transmembrane helix</keyword>
<dbReference type="GO" id="GO:0004523">
    <property type="term" value="F:RNA-DNA hybrid ribonuclease activity"/>
    <property type="evidence" value="ECO:0007669"/>
    <property type="project" value="InterPro"/>
</dbReference>
<name>A0A2P5EGH8_TREOI</name>
<dbReference type="Proteomes" id="UP000237000">
    <property type="component" value="Unassembled WGS sequence"/>
</dbReference>
<feature type="transmembrane region" description="Helical" evidence="1">
    <location>
        <begin position="107"/>
        <end position="132"/>
    </location>
</feature>
<keyword evidence="1" id="KW-0812">Transmembrane</keyword>
<evidence type="ECO:0000256" key="1">
    <source>
        <dbReference type="SAM" id="Phobius"/>
    </source>
</evidence>
<gene>
    <name evidence="3" type="ORF">TorRG33x02_195680</name>
</gene>
<dbReference type="InterPro" id="IPR052929">
    <property type="entry name" value="RNase_H-like_EbsB-rel"/>
</dbReference>
<reference evidence="4" key="1">
    <citation type="submission" date="2016-06" db="EMBL/GenBank/DDBJ databases">
        <title>Parallel loss of symbiosis genes in relatives of nitrogen-fixing non-legume Parasponia.</title>
        <authorList>
            <person name="Van Velzen R."/>
            <person name="Holmer R."/>
            <person name="Bu F."/>
            <person name="Rutten L."/>
            <person name="Van Zeijl A."/>
            <person name="Liu W."/>
            <person name="Santuari L."/>
            <person name="Cao Q."/>
            <person name="Sharma T."/>
            <person name="Shen D."/>
            <person name="Roswanjaya Y."/>
            <person name="Wardhani T."/>
            <person name="Kalhor M.S."/>
            <person name="Jansen J."/>
            <person name="Van den Hoogen J."/>
            <person name="Gungor B."/>
            <person name="Hartog M."/>
            <person name="Hontelez J."/>
            <person name="Verver J."/>
            <person name="Yang W.-C."/>
            <person name="Schijlen E."/>
            <person name="Repin R."/>
            <person name="Schilthuizen M."/>
            <person name="Schranz E."/>
            <person name="Heidstra R."/>
            <person name="Miyata K."/>
            <person name="Fedorova E."/>
            <person name="Kohlen W."/>
            <person name="Bisseling T."/>
            <person name="Smit S."/>
            <person name="Geurts R."/>
        </authorList>
    </citation>
    <scope>NUCLEOTIDE SEQUENCE [LARGE SCALE GENOMIC DNA]</scope>
    <source>
        <strain evidence="4">cv. RG33-2</strain>
    </source>
</reference>
<dbReference type="Pfam" id="PF13456">
    <property type="entry name" value="RVT_3"/>
    <property type="match status" value="1"/>
</dbReference>
<proteinExistence type="predicted"/>
<dbReference type="InterPro" id="IPR044730">
    <property type="entry name" value="RNase_H-like_dom_plant"/>
</dbReference>
<evidence type="ECO:0000259" key="2">
    <source>
        <dbReference type="Pfam" id="PF13456"/>
    </source>
</evidence>
<dbReference type="GO" id="GO:0003676">
    <property type="term" value="F:nucleic acid binding"/>
    <property type="evidence" value="ECO:0007669"/>
    <property type="project" value="InterPro"/>
</dbReference>
<feature type="domain" description="RNase H type-1" evidence="2">
    <location>
        <begin position="11"/>
        <end position="111"/>
    </location>
</feature>
<keyword evidence="1" id="KW-0472">Membrane</keyword>
<dbReference type="InterPro" id="IPR002156">
    <property type="entry name" value="RNaseH_domain"/>
</dbReference>
<evidence type="ECO:0000313" key="3">
    <source>
        <dbReference type="EMBL" id="PON84629.1"/>
    </source>
</evidence>
<sequence length="134" mass="14843">MRLITRGTLLQALLVGVFRNQNGVVIAAFSKHLPRLCSVELAELLAIREGLYFAIQQQIPTTMVECDLLLPFSANAYFLLDVLSLLSSSRCGSCYFVSRSGNKVAHYLVKLALLAPSEVIIYGFLICLYLCLLL</sequence>
<dbReference type="PANTHER" id="PTHR47074">
    <property type="entry name" value="BNAC02G40300D PROTEIN"/>
    <property type="match status" value="1"/>
</dbReference>
<dbReference type="CDD" id="cd06222">
    <property type="entry name" value="RNase_H_like"/>
    <property type="match status" value="1"/>
</dbReference>